<dbReference type="InterPro" id="IPR002018">
    <property type="entry name" value="CarbesteraseB"/>
</dbReference>
<gene>
    <name evidence="7" type="ORF">J437_LFUL016163</name>
</gene>
<evidence type="ECO:0000256" key="3">
    <source>
        <dbReference type="ARBA" id="ARBA00022801"/>
    </source>
</evidence>
<dbReference type="Pfam" id="PF00135">
    <property type="entry name" value="COesterase"/>
    <property type="match status" value="1"/>
</dbReference>
<dbReference type="InterPro" id="IPR029058">
    <property type="entry name" value="AB_hydrolase_fold"/>
</dbReference>
<dbReference type="PANTHER" id="PTHR43142">
    <property type="entry name" value="CARBOXYLIC ESTER HYDROLASE"/>
    <property type="match status" value="1"/>
</dbReference>
<accession>A0A8K0KK41</accession>
<feature type="non-terminal residue" evidence="7">
    <location>
        <position position="251"/>
    </location>
</feature>
<keyword evidence="3" id="KW-0378">Hydrolase</keyword>
<evidence type="ECO:0000256" key="5">
    <source>
        <dbReference type="SAM" id="SignalP"/>
    </source>
</evidence>
<evidence type="ECO:0000256" key="4">
    <source>
        <dbReference type="ARBA" id="ARBA00023180"/>
    </source>
</evidence>
<evidence type="ECO:0000256" key="2">
    <source>
        <dbReference type="ARBA" id="ARBA00022487"/>
    </source>
</evidence>
<evidence type="ECO:0000256" key="1">
    <source>
        <dbReference type="ARBA" id="ARBA00005964"/>
    </source>
</evidence>
<keyword evidence="4" id="KW-0325">Glycoprotein</keyword>
<dbReference type="SUPFAM" id="SSF53474">
    <property type="entry name" value="alpha/beta-Hydrolases"/>
    <property type="match status" value="1"/>
</dbReference>
<feature type="domain" description="Carboxylesterase type B" evidence="6">
    <location>
        <begin position="22"/>
        <end position="194"/>
    </location>
</feature>
<evidence type="ECO:0000313" key="7">
    <source>
        <dbReference type="EMBL" id="KAG8235748.1"/>
    </source>
</evidence>
<dbReference type="Proteomes" id="UP000792457">
    <property type="component" value="Unassembled WGS sequence"/>
</dbReference>
<keyword evidence="5" id="KW-0732">Signal</keyword>
<dbReference type="PANTHER" id="PTHR43142:SF1">
    <property type="entry name" value="CARBOXYLIC ESTER HYDROLASE"/>
    <property type="match status" value="1"/>
</dbReference>
<dbReference type="Gene3D" id="3.40.50.1820">
    <property type="entry name" value="alpha/beta hydrolase"/>
    <property type="match status" value="1"/>
</dbReference>
<name>A0A8K0KK41_LADFU</name>
<protein>
    <recommendedName>
        <fullName evidence="6">Carboxylesterase type B domain-containing protein</fullName>
    </recommendedName>
</protein>
<comment type="similarity">
    <text evidence="1">Belongs to the type-B carboxylesterase/lipase family.</text>
</comment>
<keyword evidence="8" id="KW-1185">Reference proteome</keyword>
<dbReference type="AlphaFoldDB" id="A0A8K0KK41"/>
<reference evidence="7" key="2">
    <citation type="submission" date="2017-10" db="EMBL/GenBank/DDBJ databases">
        <title>Ladona fulva Genome sequencing and assembly.</title>
        <authorList>
            <person name="Murali S."/>
            <person name="Richards S."/>
            <person name="Bandaranaike D."/>
            <person name="Bellair M."/>
            <person name="Blankenburg K."/>
            <person name="Chao H."/>
            <person name="Dinh H."/>
            <person name="Doddapaneni H."/>
            <person name="Dugan-Rocha S."/>
            <person name="Elkadiri S."/>
            <person name="Gnanaolivu R."/>
            <person name="Hernandez B."/>
            <person name="Skinner E."/>
            <person name="Javaid M."/>
            <person name="Lee S."/>
            <person name="Li M."/>
            <person name="Ming W."/>
            <person name="Munidasa M."/>
            <person name="Muniz J."/>
            <person name="Nguyen L."/>
            <person name="Hughes D."/>
            <person name="Osuji N."/>
            <person name="Pu L.-L."/>
            <person name="Puazo M."/>
            <person name="Qu C."/>
            <person name="Quiroz J."/>
            <person name="Raj R."/>
            <person name="Weissenberger G."/>
            <person name="Xin Y."/>
            <person name="Zou X."/>
            <person name="Han Y."/>
            <person name="Worley K."/>
            <person name="Muzny D."/>
            <person name="Gibbs R."/>
        </authorList>
    </citation>
    <scope>NUCLEOTIDE SEQUENCE</scope>
    <source>
        <strain evidence="7">Sampled in the wild</strain>
    </source>
</reference>
<evidence type="ECO:0000259" key="6">
    <source>
        <dbReference type="Pfam" id="PF00135"/>
    </source>
</evidence>
<keyword evidence="2" id="KW-0719">Serine esterase</keyword>
<organism evidence="7 8">
    <name type="scientific">Ladona fulva</name>
    <name type="common">Scarce chaser dragonfly</name>
    <name type="synonym">Libellula fulva</name>
    <dbReference type="NCBI Taxonomy" id="123851"/>
    <lineage>
        <taxon>Eukaryota</taxon>
        <taxon>Metazoa</taxon>
        <taxon>Ecdysozoa</taxon>
        <taxon>Arthropoda</taxon>
        <taxon>Hexapoda</taxon>
        <taxon>Insecta</taxon>
        <taxon>Pterygota</taxon>
        <taxon>Palaeoptera</taxon>
        <taxon>Odonata</taxon>
        <taxon>Epiprocta</taxon>
        <taxon>Anisoptera</taxon>
        <taxon>Libelluloidea</taxon>
        <taxon>Libellulidae</taxon>
        <taxon>Ladona</taxon>
    </lineage>
</organism>
<feature type="chain" id="PRO_5035476921" description="Carboxylesterase type B domain-containing protein" evidence="5">
    <location>
        <begin position="23"/>
        <end position="251"/>
    </location>
</feature>
<dbReference type="EMBL" id="KZ308945">
    <property type="protein sequence ID" value="KAG8235748.1"/>
    <property type="molecule type" value="Genomic_DNA"/>
</dbReference>
<proteinExistence type="inferred from homology"/>
<dbReference type="GO" id="GO:0052689">
    <property type="term" value="F:carboxylic ester hydrolase activity"/>
    <property type="evidence" value="ECO:0007669"/>
    <property type="project" value="UniProtKB-KW"/>
</dbReference>
<feature type="signal peptide" evidence="5">
    <location>
        <begin position="1"/>
        <end position="22"/>
    </location>
</feature>
<reference evidence="7" key="1">
    <citation type="submission" date="2013-04" db="EMBL/GenBank/DDBJ databases">
        <authorList>
            <person name="Qu J."/>
            <person name="Murali S.C."/>
            <person name="Bandaranaike D."/>
            <person name="Bellair M."/>
            <person name="Blankenburg K."/>
            <person name="Chao H."/>
            <person name="Dinh H."/>
            <person name="Doddapaneni H."/>
            <person name="Downs B."/>
            <person name="Dugan-Rocha S."/>
            <person name="Elkadiri S."/>
            <person name="Gnanaolivu R.D."/>
            <person name="Hernandez B."/>
            <person name="Javaid M."/>
            <person name="Jayaseelan J.C."/>
            <person name="Lee S."/>
            <person name="Li M."/>
            <person name="Ming W."/>
            <person name="Munidasa M."/>
            <person name="Muniz J."/>
            <person name="Nguyen L."/>
            <person name="Ongeri F."/>
            <person name="Osuji N."/>
            <person name="Pu L.-L."/>
            <person name="Puazo M."/>
            <person name="Qu C."/>
            <person name="Quiroz J."/>
            <person name="Raj R."/>
            <person name="Weissenberger G."/>
            <person name="Xin Y."/>
            <person name="Zou X."/>
            <person name="Han Y."/>
            <person name="Richards S."/>
            <person name="Worley K."/>
            <person name="Muzny D."/>
            <person name="Gibbs R."/>
        </authorList>
    </citation>
    <scope>NUCLEOTIDE SEQUENCE</scope>
    <source>
        <strain evidence="7">Sampled in the wild</strain>
    </source>
</reference>
<comment type="caution">
    <text evidence="7">The sequence shown here is derived from an EMBL/GenBank/DDBJ whole genome shotgun (WGS) entry which is preliminary data.</text>
</comment>
<evidence type="ECO:0000313" key="8">
    <source>
        <dbReference type="Proteomes" id="UP000792457"/>
    </source>
</evidence>
<sequence>MHRGLWTIFQLLLLAFWAAGETVQIPGLGDVIGTTTKSTGGNTIYSFYAIPYALPLTGDSRFKKPVPHPGWADPLDCKASGAACPQPERFISQFTPNGTVGVNAGDKQLPVLVFFHGGGFTVGSSASIKPDFLLDHEMVLVVPQFRLGVLGFLSLGTQYIPGNAALFDQSLALKWVQDNIASFNGDPNMVTIAGLFSQVIAHGGAGIASWAIAKDPIGAANGIANMVHCNGGDIETCFKERTTEELVDSYT</sequence>
<dbReference type="OrthoDB" id="19653at2759"/>